<feature type="domain" description="Dynamin N-terminal" evidence="4">
    <location>
        <begin position="51"/>
        <end position="213"/>
    </location>
</feature>
<feature type="region of interest" description="Disordered" evidence="2">
    <location>
        <begin position="646"/>
        <end position="669"/>
    </location>
</feature>
<evidence type="ECO:0000313" key="5">
    <source>
        <dbReference type="EMBL" id="MEJ2866673.1"/>
    </source>
</evidence>
<feature type="coiled-coil region" evidence="1">
    <location>
        <begin position="323"/>
        <end position="350"/>
    </location>
</feature>
<dbReference type="Proteomes" id="UP001385809">
    <property type="component" value="Unassembled WGS sequence"/>
</dbReference>
<protein>
    <submittedName>
        <fullName evidence="5">Dynamin family protein</fullName>
    </submittedName>
</protein>
<evidence type="ECO:0000259" key="4">
    <source>
        <dbReference type="Pfam" id="PF00350"/>
    </source>
</evidence>
<name>A0ABU8MH75_9PSEU</name>
<dbReference type="Gene3D" id="3.40.50.300">
    <property type="entry name" value="P-loop containing nucleotide triphosphate hydrolases"/>
    <property type="match status" value="1"/>
</dbReference>
<dbReference type="RefSeq" id="WP_337693288.1">
    <property type="nucleotide sequence ID" value="NZ_JBBEGN010000001.1"/>
</dbReference>
<dbReference type="Pfam" id="PF00350">
    <property type="entry name" value="Dynamin_N"/>
    <property type="match status" value="1"/>
</dbReference>
<feature type="compositionally biased region" description="Basic and acidic residues" evidence="2">
    <location>
        <begin position="659"/>
        <end position="669"/>
    </location>
</feature>
<keyword evidence="6" id="KW-1185">Reference proteome</keyword>
<evidence type="ECO:0000256" key="2">
    <source>
        <dbReference type="SAM" id="MobiDB-lite"/>
    </source>
</evidence>
<dbReference type="EMBL" id="JBBEGN010000001">
    <property type="protein sequence ID" value="MEJ2866673.1"/>
    <property type="molecule type" value="Genomic_DNA"/>
</dbReference>
<sequence length="669" mass="70593">MDGEDTAGPDRREARAVTALAVRAAAAYGRPDLAADLTGAADRLADPGARVLVVGDFKQGKSALVSELAGTPVCPVHDDVTTRLPTVVRHGPEPAATLVGRGGDGEGGTGGEVRRRVGSADLSTAVSGRDGGDWTHAEVELPTGLVGDGLVLVDTPGEGGPRSANGLAVRAGFPAAHAVVVVTDASRELTAPELALLRAADRQCPTVVVALTKTDLHPRWREVRDLDRRHLHAHDLDRVAVVPVSATLAAHARRLAERDDPSSRTVSEESGVPALADLLRRDVADPAGARHALAALDQVTDAVAEFSAALEAERVGLEDPEGVAAMAAELSAARDRVAELKERSARWQQTLADGVADLVSDIDWDLRDRIRHVVRAAEESLDAADPASTWDTFAPWLTEEIAEAVTTTFIWAGERTWRLAERVADHFAISGGEVRSKLPGSGGVVATVAPGPPESPLEQTMPGGMVVRAELPDVPGIDVPDLEKIGWANGLVVGMRGSYGGVLMVGMVTTLSGLALINPFSVGAGVLLGSKTIRDERKRALQRRRAEAKAAVRRHGDEVLHLAGKRSRDLLRDVQRTLRDHFTAQAESLARSVAEAVTAAAAAQEIESGRRERRLRDVRAELARVELLAERVRACRAGFVAVLSEGSLPSSRSSGGALRSDRLARTGAA</sequence>
<dbReference type="PANTHER" id="PTHR43681">
    <property type="entry name" value="TRANSMEMBRANE GTPASE FZO"/>
    <property type="match status" value="1"/>
</dbReference>
<keyword evidence="3" id="KW-0812">Transmembrane</keyword>
<feature type="compositionally biased region" description="Low complexity" evidence="2">
    <location>
        <begin position="646"/>
        <end position="658"/>
    </location>
</feature>
<dbReference type="InterPro" id="IPR045063">
    <property type="entry name" value="Dynamin_N"/>
</dbReference>
<evidence type="ECO:0000256" key="1">
    <source>
        <dbReference type="SAM" id="Coils"/>
    </source>
</evidence>
<evidence type="ECO:0000313" key="6">
    <source>
        <dbReference type="Proteomes" id="UP001385809"/>
    </source>
</evidence>
<accession>A0ABU8MH75</accession>
<feature type="compositionally biased region" description="Gly residues" evidence="2">
    <location>
        <begin position="100"/>
        <end position="111"/>
    </location>
</feature>
<comment type="caution">
    <text evidence="5">The sequence shown here is derived from an EMBL/GenBank/DDBJ whole genome shotgun (WGS) entry which is preliminary data.</text>
</comment>
<dbReference type="InterPro" id="IPR027417">
    <property type="entry name" value="P-loop_NTPase"/>
</dbReference>
<keyword evidence="1" id="KW-0175">Coiled coil</keyword>
<keyword evidence="3" id="KW-0472">Membrane</keyword>
<reference evidence="5 6" key="1">
    <citation type="submission" date="2024-03" db="EMBL/GenBank/DDBJ databases">
        <title>Actinomycetospora sp. OC33-EN08, a novel actinomycete isolated from wild orchid (Aerides multiflora).</title>
        <authorList>
            <person name="Suriyachadkun C."/>
        </authorList>
    </citation>
    <scope>NUCLEOTIDE SEQUENCE [LARGE SCALE GENOMIC DNA]</scope>
    <source>
        <strain evidence="5 6">OC33-EN08</strain>
    </source>
</reference>
<gene>
    <name evidence="5" type="ORF">WCD74_02795</name>
</gene>
<dbReference type="InterPro" id="IPR051943">
    <property type="entry name" value="TRAFAC_Dynamin-like_GTPase"/>
</dbReference>
<feature type="transmembrane region" description="Helical" evidence="3">
    <location>
        <begin position="502"/>
        <end position="529"/>
    </location>
</feature>
<dbReference type="SUPFAM" id="SSF52540">
    <property type="entry name" value="P-loop containing nucleoside triphosphate hydrolases"/>
    <property type="match status" value="1"/>
</dbReference>
<keyword evidence="3" id="KW-1133">Transmembrane helix</keyword>
<proteinExistence type="predicted"/>
<feature type="region of interest" description="Disordered" evidence="2">
    <location>
        <begin position="93"/>
        <end position="114"/>
    </location>
</feature>
<dbReference type="PANTHER" id="PTHR43681:SF1">
    <property type="entry name" value="SARCALUMENIN"/>
    <property type="match status" value="1"/>
</dbReference>
<evidence type="ECO:0000256" key="3">
    <source>
        <dbReference type="SAM" id="Phobius"/>
    </source>
</evidence>
<organism evidence="5 6">
    <name type="scientific">Actinomycetospora aurantiaca</name>
    <dbReference type="NCBI Taxonomy" id="3129233"/>
    <lineage>
        <taxon>Bacteria</taxon>
        <taxon>Bacillati</taxon>
        <taxon>Actinomycetota</taxon>
        <taxon>Actinomycetes</taxon>
        <taxon>Pseudonocardiales</taxon>
        <taxon>Pseudonocardiaceae</taxon>
        <taxon>Actinomycetospora</taxon>
    </lineage>
</organism>